<dbReference type="RefSeq" id="WP_257315614.1">
    <property type="nucleotide sequence ID" value="NZ_JANFDG010000013.1"/>
</dbReference>
<sequence length="139" mass="15693">MTLEHELVSYHAVVRYCERILGVALPASDASGRACAEAHARAAELTLDEVRRLIWTPGIRFASRFGVRSASNGTFAVAISQPSGVITTVYPPFAHDEHRLRILSERELRQRAKRNERRFRRRPTATVAILREATPTQEE</sequence>
<accession>A0ABV7DKV0</accession>
<keyword evidence="2" id="KW-1185">Reference proteome</keyword>
<proteinExistence type="predicted"/>
<evidence type="ECO:0000313" key="2">
    <source>
        <dbReference type="Proteomes" id="UP001595377"/>
    </source>
</evidence>
<protein>
    <recommendedName>
        <fullName evidence="3">DUF4258 domain-containing protein</fullName>
    </recommendedName>
</protein>
<evidence type="ECO:0000313" key="1">
    <source>
        <dbReference type="EMBL" id="MFC3074949.1"/>
    </source>
</evidence>
<comment type="caution">
    <text evidence="1">The sequence shown here is derived from an EMBL/GenBank/DDBJ whole genome shotgun (WGS) entry which is preliminary data.</text>
</comment>
<gene>
    <name evidence="1" type="ORF">ACFOHH_17700</name>
</gene>
<dbReference type="Proteomes" id="UP001595377">
    <property type="component" value="Unassembled WGS sequence"/>
</dbReference>
<dbReference type="EMBL" id="JBHRSP010000029">
    <property type="protein sequence ID" value="MFC3074949.1"/>
    <property type="molecule type" value="Genomic_DNA"/>
</dbReference>
<reference evidence="2" key="1">
    <citation type="journal article" date="2019" name="Int. J. Syst. Evol. Microbiol.">
        <title>The Global Catalogue of Microorganisms (GCM) 10K type strain sequencing project: providing services to taxonomists for standard genome sequencing and annotation.</title>
        <authorList>
            <consortium name="The Broad Institute Genomics Platform"/>
            <consortium name="The Broad Institute Genome Sequencing Center for Infectious Disease"/>
            <person name="Wu L."/>
            <person name="Ma J."/>
        </authorList>
    </citation>
    <scope>NUCLEOTIDE SEQUENCE [LARGE SCALE GENOMIC DNA]</scope>
    <source>
        <strain evidence="2">KCTC 52677</strain>
    </source>
</reference>
<name>A0ABV7DKV0_9HYPH</name>
<evidence type="ECO:0008006" key="3">
    <source>
        <dbReference type="Google" id="ProtNLM"/>
    </source>
</evidence>
<organism evidence="1 2">
    <name type="scientific">Shinella pollutisoli</name>
    <dbReference type="NCBI Taxonomy" id="2250594"/>
    <lineage>
        <taxon>Bacteria</taxon>
        <taxon>Pseudomonadati</taxon>
        <taxon>Pseudomonadota</taxon>
        <taxon>Alphaproteobacteria</taxon>
        <taxon>Hyphomicrobiales</taxon>
        <taxon>Rhizobiaceae</taxon>
        <taxon>Shinella</taxon>
    </lineage>
</organism>